<protein>
    <submittedName>
        <fullName evidence="1">Uncharacterized protein</fullName>
    </submittedName>
</protein>
<dbReference type="RefSeq" id="XP_018264019.1">
    <property type="nucleotide sequence ID" value="XM_018407211.1"/>
</dbReference>
<dbReference type="Proteomes" id="UP000078595">
    <property type="component" value="Chromosome 4"/>
</dbReference>
<evidence type="ECO:0000313" key="3">
    <source>
        <dbReference type="Proteomes" id="UP000078595"/>
    </source>
</evidence>
<dbReference type="AlphaFoldDB" id="A0A1A6A7Z6"/>
<gene>
    <name evidence="1" type="ORF">I303_03897</name>
    <name evidence="2" type="ORF">I303_103878</name>
</gene>
<evidence type="ECO:0000313" key="2">
    <source>
        <dbReference type="EMBL" id="WWC61297.1"/>
    </source>
</evidence>
<dbReference type="EMBL" id="KI894030">
    <property type="protein sequence ID" value="OBR86177.1"/>
    <property type="molecule type" value="Genomic_DNA"/>
</dbReference>
<evidence type="ECO:0000313" key="1">
    <source>
        <dbReference type="EMBL" id="OBR86177.1"/>
    </source>
</evidence>
<proteinExistence type="predicted"/>
<dbReference type="VEuPathDB" id="FungiDB:I303_03897"/>
<dbReference type="GeneID" id="28967596"/>
<name>A0A1A6A7Z6_9TREE</name>
<accession>A0A1A6A7Z6</accession>
<reference evidence="2" key="3">
    <citation type="submission" date="2024-02" db="EMBL/GenBank/DDBJ databases">
        <title>Comparative genomics of Cryptococcus and Kwoniella reveals pathogenesis evolution and contrasting modes of karyotype evolution via chromosome fusion or intercentromeric recombination.</title>
        <authorList>
            <person name="Coelho M.A."/>
            <person name="David-Palma M."/>
            <person name="Shea T."/>
            <person name="Bowers K."/>
            <person name="McGinley-Smith S."/>
            <person name="Mohammad A.W."/>
            <person name="Gnirke A."/>
            <person name="Yurkov A.M."/>
            <person name="Nowrousian M."/>
            <person name="Sun S."/>
            <person name="Cuomo C.A."/>
            <person name="Heitman J."/>
        </authorList>
    </citation>
    <scope>NUCLEOTIDE SEQUENCE</scope>
    <source>
        <strain evidence="2">CBS 10117</strain>
    </source>
</reference>
<dbReference type="KEGG" id="kdj:28967596"/>
<reference evidence="2" key="2">
    <citation type="submission" date="2013-07" db="EMBL/GenBank/DDBJ databases">
        <authorList>
            <consortium name="The Broad Institute Genome Sequencing Platform"/>
            <person name="Cuomo C."/>
            <person name="Litvintseva A."/>
            <person name="Chen Y."/>
            <person name="Heitman J."/>
            <person name="Sun S."/>
            <person name="Springer D."/>
            <person name="Dromer F."/>
            <person name="Young S.K."/>
            <person name="Zeng Q."/>
            <person name="Gargeya S."/>
            <person name="Fitzgerald M."/>
            <person name="Abouelleil A."/>
            <person name="Alvarado L."/>
            <person name="Berlin A.M."/>
            <person name="Chapman S.B."/>
            <person name="Dewar J."/>
            <person name="Goldberg J."/>
            <person name="Griggs A."/>
            <person name="Gujja S."/>
            <person name="Hansen M."/>
            <person name="Howarth C."/>
            <person name="Imamovic A."/>
            <person name="Larimer J."/>
            <person name="McCowan C."/>
            <person name="Murphy C."/>
            <person name="Pearson M."/>
            <person name="Priest M."/>
            <person name="Roberts A."/>
            <person name="Saif S."/>
            <person name="Shea T."/>
            <person name="Sykes S."/>
            <person name="Wortman J."/>
            <person name="Nusbaum C."/>
            <person name="Birren B."/>
        </authorList>
    </citation>
    <scope>NUCLEOTIDE SEQUENCE</scope>
    <source>
        <strain evidence="2">CBS 10117</strain>
    </source>
</reference>
<reference evidence="1" key="1">
    <citation type="submission" date="2013-07" db="EMBL/GenBank/DDBJ databases">
        <title>The Genome Sequence of Cryptococcus dejecticola CBS10117.</title>
        <authorList>
            <consortium name="The Broad Institute Genome Sequencing Platform"/>
            <person name="Cuomo C."/>
            <person name="Litvintseva A."/>
            <person name="Chen Y."/>
            <person name="Heitman J."/>
            <person name="Sun S."/>
            <person name="Springer D."/>
            <person name="Dromer F."/>
            <person name="Young S.K."/>
            <person name="Zeng Q."/>
            <person name="Gargeya S."/>
            <person name="Fitzgerald M."/>
            <person name="Abouelleil A."/>
            <person name="Alvarado L."/>
            <person name="Berlin A.M."/>
            <person name="Chapman S.B."/>
            <person name="Dewar J."/>
            <person name="Goldberg J."/>
            <person name="Griggs A."/>
            <person name="Gujja S."/>
            <person name="Hansen M."/>
            <person name="Howarth C."/>
            <person name="Imamovic A."/>
            <person name="Larimer J."/>
            <person name="McCowan C."/>
            <person name="Murphy C."/>
            <person name="Pearson M."/>
            <person name="Priest M."/>
            <person name="Roberts A."/>
            <person name="Saif S."/>
            <person name="Shea T."/>
            <person name="Sykes S."/>
            <person name="Wortman J."/>
            <person name="Nusbaum C."/>
            <person name="Birren B."/>
        </authorList>
    </citation>
    <scope>NUCLEOTIDE SEQUENCE [LARGE SCALE GENOMIC DNA]</scope>
    <source>
        <strain evidence="1">CBS 10117</strain>
    </source>
</reference>
<organism evidence="1">
    <name type="scientific">Kwoniella dejecticola CBS 10117</name>
    <dbReference type="NCBI Taxonomy" id="1296121"/>
    <lineage>
        <taxon>Eukaryota</taxon>
        <taxon>Fungi</taxon>
        <taxon>Dikarya</taxon>
        <taxon>Basidiomycota</taxon>
        <taxon>Agaricomycotina</taxon>
        <taxon>Tremellomycetes</taxon>
        <taxon>Tremellales</taxon>
        <taxon>Cryptococcaceae</taxon>
        <taxon>Kwoniella</taxon>
    </lineage>
</organism>
<sequence length="201" mass="22075">MDPIQAALEEMIIPPPDIALSVRSTFTFDNATGRLTTAPGLTAMESTAAVDTRISKCGLECVSIAPPRDIQANDSLRSVRLTQAELAHSYAEGASENVQSAVSTLYPYHLTNTVGQLGQIKYPDPEQAIGTGRRGCKSDKEQHTTAVLSDQTINNGFQPDDLQRDYQTPLNRRRCRLSKESLDDQGLTMLHMTWYDCVSAE</sequence>
<dbReference type="OrthoDB" id="10457318at2759"/>
<keyword evidence="3" id="KW-1185">Reference proteome</keyword>
<dbReference type="EMBL" id="CP144533">
    <property type="protein sequence ID" value="WWC61297.1"/>
    <property type="molecule type" value="Genomic_DNA"/>
</dbReference>